<dbReference type="InterPro" id="IPR016187">
    <property type="entry name" value="CTDL_fold"/>
</dbReference>
<dbReference type="EMBL" id="LT985188">
    <property type="protein sequence ID" value="SPD86008.1"/>
    <property type="molecule type" value="Genomic_DNA"/>
</dbReference>
<accession>A0A2N9JER0</accession>
<sequence length="90" mass="10100">MRSFTPNGYGLWQPIGNVWEWCSDWFNSGYYALPAATDPRGPEQGTARRQLPVPRVVLQPLPQRGAVVEHPRLVDGQRGVQDGCPLRLTD</sequence>
<evidence type="ECO:0000313" key="2">
    <source>
        <dbReference type="EMBL" id="SPD86008.1"/>
    </source>
</evidence>
<proteinExistence type="predicted"/>
<dbReference type="AlphaFoldDB" id="A0A2N9JER0"/>
<reference evidence="2 3" key="1">
    <citation type="submission" date="2018-02" db="EMBL/GenBank/DDBJ databases">
        <authorList>
            <person name="Cohen D.B."/>
            <person name="Kent A.D."/>
        </authorList>
    </citation>
    <scope>NUCLEOTIDE SEQUENCE [LARGE SCALE GENOMIC DNA]</scope>
    <source>
        <strain evidence="2">1</strain>
    </source>
</reference>
<feature type="domain" description="Sulfatase-modifying factor enzyme-like" evidence="1">
    <location>
        <begin position="2"/>
        <end position="46"/>
    </location>
</feature>
<gene>
    <name evidence="2" type="ORF">MPLG2_0972</name>
</gene>
<dbReference type="InterPro" id="IPR005532">
    <property type="entry name" value="SUMF_dom"/>
</dbReference>
<dbReference type="Pfam" id="PF03781">
    <property type="entry name" value="FGE-sulfatase"/>
    <property type="match status" value="1"/>
</dbReference>
<organism evidence="2 3">
    <name type="scientific">Micropruina glycogenica</name>
    <dbReference type="NCBI Taxonomy" id="75385"/>
    <lineage>
        <taxon>Bacteria</taxon>
        <taxon>Bacillati</taxon>
        <taxon>Actinomycetota</taxon>
        <taxon>Actinomycetes</taxon>
        <taxon>Propionibacteriales</taxon>
        <taxon>Nocardioidaceae</taxon>
        <taxon>Micropruina</taxon>
    </lineage>
</organism>
<keyword evidence="3" id="KW-1185">Reference proteome</keyword>
<dbReference type="InterPro" id="IPR042095">
    <property type="entry name" value="SUMF_sf"/>
</dbReference>
<evidence type="ECO:0000259" key="1">
    <source>
        <dbReference type="Pfam" id="PF03781"/>
    </source>
</evidence>
<dbReference type="Proteomes" id="UP000238164">
    <property type="component" value="Chromosome 1"/>
</dbReference>
<evidence type="ECO:0000313" key="3">
    <source>
        <dbReference type="Proteomes" id="UP000238164"/>
    </source>
</evidence>
<dbReference type="KEGG" id="mgg:MPLG2_0972"/>
<dbReference type="SUPFAM" id="SSF56436">
    <property type="entry name" value="C-type lectin-like"/>
    <property type="match status" value="1"/>
</dbReference>
<name>A0A2N9JER0_9ACTN</name>
<protein>
    <recommendedName>
        <fullName evidence="1">Sulfatase-modifying factor enzyme-like domain-containing protein</fullName>
    </recommendedName>
</protein>
<dbReference type="Gene3D" id="3.90.1580.10">
    <property type="entry name" value="paralog of FGE (formylglycine-generating enzyme)"/>
    <property type="match status" value="1"/>
</dbReference>